<dbReference type="NCBIfam" id="TIGR00233">
    <property type="entry name" value="trpS"/>
    <property type="match status" value="1"/>
</dbReference>
<accession>A0A8F1SAZ4</accession>
<dbReference type="GO" id="GO:0005524">
    <property type="term" value="F:ATP binding"/>
    <property type="evidence" value="ECO:0007669"/>
    <property type="project" value="UniProtKB-KW"/>
</dbReference>
<keyword evidence="4 9" id="KW-0547">Nucleotide-binding</keyword>
<gene>
    <name evidence="11" type="primary">trpS</name>
    <name evidence="11" type="ORF">KOY49_02305</name>
</gene>
<dbReference type="InterPro" id="IPR002305">
    <property type="entry name" value="aa-tRNA-synth_Ic"/>
</dbReference>
<dbReference type="Gene3D" id="3.90.79.10">
    <property type="entry name" value="Nucleoside Triphosphate Pyrophosphohydrolase"/>
    <property type="match status" value="1"/>
</dbReference>
<evidence type="ECO:0000256" key="2">
    <source>
        <dbReference type="ARBA" id="ARBA00013161"/>
    </source>
</evidence>
<dbReference type="EC" id="6.1.1.2" evidence="2 8"/>
<keyword evidence="12" id="KW-1185">Reference proteome</keyword>
<evidence type="ECO:0000313" key="12">
    <source>
        <dbReference type="Proteomes" id="UP000677117"/>
    </source>
</evidence>
<dbReference type="PANTHER" id="PTHR43766">
    <property type="entry name" value="TRYPTOPHAN--TRNA LIGASE, MITOCHONDRIAL"/>
    <property type="match status" value="1"/>
</dbReference>
<keyword evidence="7 9" id="KW-0030">Aminoacyl-tRNA synthetase</keyword>
<dbReference type="AlphaFoldDB" id="A0A8F1SAZ4"/>
<dbReference type="KEGG" id="mvl:KOY49_02305"/>
<keyword evidence="3 9" id="KW-0436">Ligase</keyword>
<evidence type="ECO:0000256" key="9">
    <source>
        <dbReference type="RuleBase" id="RU363036"/>
    </source>
</evidence>
<dbReference type="Proteomes" id="UP000677117">
    <property type="component" value="Chromosome"/>
</dbReference>
<dbReference type="Gene3D" id="3.40.50.620">
    <property type="entry name" value="HUPs"/>
    <property type="match status" value="1"/>
</dbReference>
<keyword evidence="6 9" id="KW-0648">Protein biosynthesis</keyword>
<organism evidence="11 12">
    <name type="scientific">Candidatus Minimicrobia vallesae</name>
    <dbReference type="NCBI Taxonomy" id="2841264"/>
    <lineage>
        <taxon>Bacteria</taxon>
        <taxon>Candidatus Saccharimonadota</taxon>
        <taxon>Candidatus Saccharimonadota incertae sedis</taxon>
        <taxon>Candidatus Minimicrobia</taxon>
    </lineage>
</organism>
<comment type="similarity">
    <text evidence="1 9">Belongs to the class-I aminoacyl-tRNA synthetase family.</text>
</comment>
<sequence>MIGGGVEKGETIEESIVREVKEETGLTITPDKIIHQATTFFKRNAESQANQSIQLYFTHSQLHGQINNDNITDSEKTYTNGTPEWVDLDKIDDINFRHSVDLKNNFTGVYFAISHLLNSRMSVIIYLMKPSKPVILTGVRANNNIHIGNYFGAILPIINMAKRRSDEYDINLFIPDLHSFTTPIDHSKLYDSILNNARVYTAAGLPLDNSSIHLYRQSRISAHSELAWILDCFTGFGEMSRMTQFKDKSHKFLDEIDSKISLPTSRQKAWDVVHTGISVGLFNYPVLMAADILLYGATYVPVGDDQTQHLEFTRDIAERMNRKFGDLFIVPKPVIQQHQFFGKDQGLRIKDLVNPAKKMSKSDESGKGIIFLSDDPKSAHKKIMSATTDSIGKVQYDKENQPGISNLLEILTLVRQDAGREVTLEQTTNEYFGMDRYGDFKRIVADEVAEFLENFQNRLAAVDEQVIEEKLTSSEKDMNVIANETLYRVQKAVGLRK</sequence>
<evidence type="ECO:0000256" key="4">
    <source>
        <dbReference type="ARBA" id="ARBA00022741"/>
    </source>
</evidence>
<feature type="domain" description="Nudix hydrolase" evidence="10">
    <location>
        <begin position="1"/>
        <end position="110"/>
    </location>
</feature>
<dbReference type="Pfam" id="PF00293">
    <property type="entry name" value="NUDIX"/>
    <property type="match status" value="1"/>
</dbReference>
<reference evidence="11" key="1">
    <citation type="submission" date="2021-06" db="EMBL/GenBank/DDBJ databases">
        <title>An adapted protocol for Saccharibacteria cultivation: two new species join this phylum of Candidate Phyla Radiations.</title>
        <authorList>
            <person name="Ibrahim A."/>
            <person name="Maatouk M."/>
            <person name="Raoult D."/>
            <person name="Bittar F."/>
        </authorList>
    </citation>
    <scope>NUCLEOTIDE SEQUENCE</scope>
    <source>
        <strain evidence="11">IHU2</strain>
    </source>
</reference>
<name>A0A8F1SAZ4_9BACT</name>
<proteinExistence type="inferred from homology"/>
<dbReference type="GO" id="GO:0005829">
    <property type="term" value="C:cytosol"/>
    <property type="evidence" value="ECO:0007669"/>
    <property type="project" value="TreeGrafter"/>
</dbReference>
<dbReference type="InterPro" id="IPR002306">
    <property type="entry name" value="Trp-tRNA-ligase"/>
</dbReference>
<evidence type="ECO:0000256" key="5">
    <source>
        <dbReference type="ARBA" id="ARBA00022840"/>
    </source>
</evidence>
<dbReference type="InterPro" id="IPR014729">
    <property type="entry name" value="Rossmann-like_a/b/a_fold"/>
</dbReference>
<dbReference type="GO" id="GO:0004830">
    <property type="term" value="F:tryptophan-tRNA ligase activity"/>
    <property type="evidence" value="ECO:0007669"/>
    <property type="project" value="UniProtKB-UniRule"/>
</dbReference>
<dbReference type="EMBL" id="CP076459">
    <property type="protein sequence ID" value="QWQ31798.1"/>
    <property type="molecule type" value="Genomic_DNA"/>
</dbReference>
<evidence type="ECO:0000256" key="8">
    <source>
        <dbReference type="NCBIfam" id="TIGR00233"/>
    </source>
</evidence>
<evidence type="ECO:0000256" key="7">
    <source>
        <dbReference type="ARBA" id="ARBA00023146"/>
    </source>
</evidence>
<keyword evidence="5 9" id="KW-0067">ATP-binding</keyword>
<dbReference type="InterPro" id="IPR050203">
    <property type="entry name" value="Trp-tRNA_synthetase"/>
</dbReference>
<dbReference type="GO" id="GO:0006436">
    <property type="term" value="P:tryptophanyl-tRNA aminoacylation"/>
    <property type="evidence" value="ECO:0007669"/>
    <property type="project" value="UniProtKB-UniRule"/>
</dbReference>
<dbReference type="Pfam" id="PF00579">
    <property type="entry name" value="tRNA-synt_1b"/>
    <property type="match status" value="1"/>
</dbReference>
<dbReference type="PRINTS" id="PR01039">
    <property type="entry name" value="TRNASYNTHTRP"/>
</dbReference>
<dbReference type="PANTHER" id="PTHR43766:SF1">
    <property type="entry name" value="TRYPTOPHAN--TRNA LIGASE, MITOCHONDRIAL"/>
    <property type="match status" value="1"/>
</dbReference>
<protein>
    <recommendedName>
        <fullName evidence="2 8">Tryptophan--tRNA ligase</fullName>
        <ecNumber evidence="2 8">6.1.1.2</ecNumber>
    </recommendedName>
</protein>
<evidence type="ECO:0000256" key="6">
    <source>
        <dbReference type="ARBA" id="ARBA00022917"/>
    </source>
</evidence>
<dbReference type="InterPro" id="IPR000086">
    <property type="entry name" value="NUDIX_hydrolase_dom"/>
</dbReference>
<dbReference type="InterPro" id="IPR015797">
    <property type="entry name" value="NUDIX_hydrolase-like_dom_sf"/>
</dbReference>
<evidence type="ECO:0000313" key="11">
    <source>
        <dbReference type="EMBL" id="QWQ31798.1"/>
    </source>
</evidence>
<dbReference type="RefSeq" id="WP_232736541.1">
    <property type="nucleotide sequence ID" value="NZ_CP076459.1"/>
</dbReference>
<dbReference type="Gene3D" id="1.10.240.10">
    <property type="entry name" value="Tyrosyl-Transfer RNA Synthetase"/>
    <property type="match status" value="1"/>
</dbReference>
<evidence type="ECO:0000259" key="10">
    <source>
        <dbReference type="PROSITE" id="PS51462"/>
    </source>
</evidence>
<dbReference type="PROSITE" id="PS51462">
    <property type="entry name" value="NUDIX"/>
    <property type="match status" value="1"/>
</dbReference>
<dbReference type="SUPFAM" id="SSF52374">
    <property type="entry name" value="Nucleotidylyl transferase"/>
    <property type="match status" value="1"/>
</dbReference>
<evidence type="ECO:0000256" key="1">
    <source>
        <dbReference type="ARBA" id="ARBA00005594"/>
    </source>
</evidence>
<evidence type="ECO:0000256" key="3">
    <source>
        <dbReference type="ARBA" id="ARBA00022598"/>
    </source>
</evidence>
<dbReference type="CDD" id="cd00806">
    <property type="entry name" value="TrpRS_core"/>
    <property type="match status" value="1"/>
</dbReference>
<dbReference type="SUPFAM" id="SSF55811">
    <property type="entry name" value="Nudix"/>
    <property type="match status" value="1"/>
</dbReference>